<dbReference type="EMBL" id="JAFITR010000073">
    <property type="protein sequence ID" value="MBN4067155.1"/>
    <property type="molecule type" value="Genomic_DNA"/>
</dbReference>
<reference evidence="2 3" key="1">
    <citation type="submission" date="2021-02" db="EMBL/GenBank/DDBJ databases">
        <title>Activity-based single-cell genomes from oceanic crustal fluid captures similar information to metagenomic and metatranscriptomic surveys with orders of magnitude less sampling.</title>
        <authorList>
            <person name="D'Angelo T.S."/>
            <person name="Orcutt B.N."/>
        </authorList>
    </citation>
    <scope>NUCLEOTIDE SEQUENCE [LARGE SCALE GENOMIC DNA]</scope>
    <source>
        <strain evidence="2">AH-315-G07</strain>
    </source>
</reference>
<sequence>MGIKQIFSQFDPNKRGIDSTTNQNEANELWQGRSLSLQYAGKQIYLSSEGVFAFLKKRNELTPEELSRAASPGGLSFDLLSARLSEVLSKSSSSSPTADKTSTVGSPIILGTPASFSTSSLRTEEESRGGVLAGPKKERIKQLLLEGGSTGADKRSIESDFITICAEMEEQLKEASPQDRIIFLAHVDNRLQSVDPDKRVALLKELAGSFAQEKKRLGKIRTRFKEAATQAGLRAADAEVRRMISATDKAVSSSNDPAIKTIMDKGKKWIEQDILKELGRERVPPVATGQQLTRGELSTQEKEYLDKEQMMRLLHTAHPQLQKFFSRKKREIGKERQQKLIIRQSTKEAVLYSDNAKVKEIVKEAKRAVEQEILKELGYGANSYRYDATSGKMVFPKGRELSPEDERYLYEERMIRLLETSNPKLQELFLKQEGLLIKNLRKAVLSSNDPAIKAIVDKEKEDLEKSLLVEITKEYKLFPPPRRREELSGEHRKEFEAVFEDCLLTTSNRYLQQLFLQAEQGILQHSFSVTELKTGTANIVYEAKSNREATGYTKLLHPGIPQRAVDISTIGALGQFFPEANIVQTYSKDVKQTPDKVTGSQLVTATPVEELQSSPEGILWGAPATQHTALAALSLQLWDGHPANMGKNKKRELVLFDLDTALLESNCASTFENTLNSPLGQLYLQTHNPPIKREILDEHLEQLEEAIESQITARRRCSAKGSVTVTNLVSKYFANDPRFLIYGIHNDLTSDVTSLAHVRSEFKKMVTDPTFQDHPIWKDFKKAGLSDKEITSLRKNPMLLHPTDCSIVQLQALRERHSKQKRFLLLKDTLTNNAIPKEEQARILRQHLDSMPITANEKLNLLHQLRDPKTIYAAVEQARRKLMGPIHWNQLAYAAYPTLAQMHQWATRQQLLFQEFKTIFDNSHYDAQLQLLSQNIDLLPIRDVEGFRKKIDSTNKDDVAAAYKYAQETFQIQSPWGAHRALGWRKAPYYAEFLSDELERYTEFKNAWNEEQKK</sequence>
<accession>A0ABS3AS08</accession>
<comment type="caution">
    <text evidence="2">The sequence shown here is derived from an EMBL/GenBank/DDBJ whole genome shotgun (WGS) entry which is preliminary data.</text>
</comment>
<protein>
    <submittedName>
        <fullName evidence="2">Uncharacterized protein</fullName>
    </submittedName>
</protein>
<feature type="coiled-coil region" evidence="1">
    <location>
        <begin position="693"/>
        <end position="720"/>
    </location>
</feature>
<evidence type="ECO:0000256" key="1">
    <source>
        <dbReference type="SAM" id="Coils"/>
    </source>
</evidence>
<name>A0ABS3AS08_9BACT</name>
<gene>
    <name evidence="2" type="ORF">JYU14_03625</name>
</gene>
<evidence type="ECO:0000313" key="2">
    <source>
        <dbReference type="EMBL" id="MBN4067155.1"/>
    </source>
</evidence>
<evidence type="ECO:0000313" key="3">
    <source>
        <dbReference type="Proteomes" id="UP000722121"/>
    </source>
</evidence>
<organism evidence="2 3">
    <name type="scientific">Simkania negevensis</name>
    <dbReference type="NCBI Taxonomy" id="83561"/>
    <lineage>
        <taxon>Bacteria</taxon>
        <taxon>Pseudomonadati</taxon>
        <taxon>Chlamydiota</taxon>
        <taxon>Chlamydiia</taxon>
        <taxon>Parachlamydiales</taxon>
        <taxon>Simkaniaceae</taxon>
        <taxon>Simkania</taxon>
    </lineage>
</organism>
<proteinExistence type="predicted"/>
<keyword evidence="1" id="KW-0175">Coiled coil</keyword>
<keyword evidence="3" id="KW-1185">Reference proteome</keyword>
<dbReference type="Proteomes" id="UP000722121">
    <property type="component" value="Unassembled WGS sequence"/>
</dbReference>